<feature type="region of interest" description="Disordered" evidence="1">
    <location>
        <begin position="312"/>
        <end position="425"/>
    </location>
</feature>
<evidence type="ECO:0000313" key="3">
    <source>
        <dbReference type="Proteomes" id="UP001212997"/>
    </source>
</evidence>
<feature type="compositionally biased region" description="Polar residues" evidence="1">
    <location>
        <begin position="134"/>
        <end position="166"/>
    </location>
</feature>
<dbReference type="Proteomes" id="UP001212997">
    <property type="component" value="Unassembled WGS sequence"/>
</dbReference>
<feature type="compositionally biased region" description="Polar residues" evidence="1">
    <location>
        <begin position="320"/>
        <end position="339"/>
    </location>
</feature>
<protein>
    <submittedName>
        <fullName evidence="2">Uncharacterized protein</fullName>
    </submittedName>
</protein>
<feature type="compositionally biased region" description="Acidic residues" evidence="1">
    <location>
        <begin position="352"/>
        <end position="364"/>
    </location>
</feature>
<keyword evidence="3" id="KW-1185">Reference proteome</keyword>
<evidence type="ECO:0000313" key="2">
    <source>
        <dbReference type="EMBL" id="KAJ3473798.1"/>
    </source>
</evidence>
<organism evidence="2 3">
    <name type="scientific">Meripilus lineatus</name>
    <dbReference type="NCBI Taxonomy" id="2056292"/>
    <lineage>
        <taxon>Eukaryota</taxon>
        <taxon>Fungi</taxon>
        <taxon>Dikarya</taxon>
        <taxon>Basidiomycota</taxon>
        <taxon>Agaricomycotina</taxon>
        <taxon>Agaricomycetes</taxon>
        <taxon>Polyporales</taxon>
        <taxon>Meripilaceae</taxon>
        <taxon>Meripilus</taxon>
    </lineage>
</organism>
<feature type="compositionally biased region" description="Low complexity" evidence="1">
    <location>
        <begin position="75"/>
        <end position="88"/>
    </location>
</feature>
<feature type="compositionally biased region" description="Polar residues" evidence="1">
    <location>
        <begin position="103"/>
        <end position="118"/>
    </location>
</feature>
<dbReference type="AlphaFoldDB" id="A0AAD5YC16"/>
<proteinExistence type="predicted"/>
<sequence length="425" mass="46299">MKEQMTQWCEEHSLCRRSIISKAMDGVEVTCTTLPDAIPCDVCDPESPFGDLVKQILSWSDEEGALALTSMKLCQPSQPSSSALPLPSGISDMYESLDDAPAGQSTSKATTLSLNISDKPSPLPLNHSAKPSPLNHSTKPSPLNHSTKSSPFPLNHSAKPSPNLLNHSAKHSPLPPHHSTPHSDIQQFTPQSDQALLLKIGLLQSETRLKASAEEEDYGFSDSDLREVNLTQIEAEAYAKSQYKKLPLKQRTGPMSNTTLTKAGFTTAATVHTSMRQSESRPVNRGDPFGSSVRKPQMTVQPQAVKPLMSAKALGKQPAYRQSATAASGSNRLDQTHQYSMGGFRKRKASELEESDESEGEAMNEGEFKQVLSQPGPLSQPRQRSSPLAHKSGPGPHRNLTSFQARDRGHPYQRNAAPREPSPEE</sequence>
<accession>A0AAD5YC16</accession>
<feature type="region of interest" description="Disordered" evidence="1">
    <location>
        <begin position="75"/>
        <end position="186"/>
    </location>
</feature>
<feature type="compositionally biased region" description="Polar residues" evidence="1">
    <location>
        <begin position="371"/>
        <end position="386"/>
    </location>
</feature>
<gene>
    <name evidence="2" type="ORF">NLI96_g12818</name>
</gene>
<reference evidence="2" key="1">
    <citation type="submission" date="2022-07" db="EMBL/GenBank/DDBJ databases">
        <title>Genome Sequence of Physisporinus lineatus.</title>
        <authorList>
            <person name="Buettner E."/>
        </authorList>
    </citation>
    <scope>NUCLEOTIDE SEQUENCE</scope>
    <source>
        <strain evidence="2">VT162</strain>
    </source>
</reference>
<name>A0AAD5YC16_9APHY</name>
<feature type="region of interest" description="Disordered" evidence="1">
    <location>
        <begin position="271"/>
        <end position="299"/>
    </location>
</feature>
<evidence type="ECO:0000256" key="1">
    <source>
        <dbReference type="SAM" id="MobiDB-lite"/>
    </source>
</evidence>
<comment type="caution">
    <text evidence="2">The sequence shown here is derived from an EMBL/GenBank/DDBJ whole genome shotgun (WGS) entry which is preliminary data.</text>
</comment>
<dbReference type="EMBL" id="JANAWD010001254">
    <property type="protein sequence ID" value="KAJ3473798.1"/>
    <property type="molecule type" value="Genomic_DNA"/>
</dbReference>